<dbReference type="NCBIfam" id="NF001270">
    <property type="entry name" value="PRK00228.2-2"/>
    <property type="match status" value="1"/>
</dbReference>
<dbReference type="SUPFAM" id="SSF143456">
    <property type="entry name" value="VC0467-like"/>
    <property type="match status" value="1"/>
</dbReference>
<dbReference type="Proteomes" id="UP000295345">
    <property type="component" value="Unassembled WGS sequence"/>
</dbReference>
<gene>
    <name evidence="3" type="ORF">E1283_20580</name>
</gene>
<dbReference type="AlphaFoldDB" id="A0A4R4TBJ8"/>
<accession>A0A4R4TBJ8</accession>
<comment type="similarity">
    <text evidence="1 2">Belongs to the UPF0301 (AlgH) family.</text>
</comment>
<dbReference type="OrthoDB" id="9807486at2"/>
<evidence type="ECO:0000313" key="3">
    <source>
        <dbReference type="EMBL" id="TDC72894.1"/>
    </source>
</evidence>
<dbReference type="PANTHER" id="PTHR30327">
    <property type="entry name" value="UNCHARACTERIZED PROTEIN YQGE"/>
    <property type="match status" value="1"/>
</dbReference>
<dbReference type="InterPro" id="IPR003774">
    <property type="entry name" value="AlgH-like"/>
</dbReference>
<proteinExistence type="inferred from homology"/>
<evidence type="ECO:0000313" key="4">
    <source>
        <dbReference type="Proteomes" id="UP000295345"/>
    </source>
</evidence>
<dbReference type="Gene3D" id="3.40.1740.10">
    <property type="entry name" value="VC0467-like"/>
    <property type="match status" value="1"/>
</dbReference>
<dbReference type="Pfam" id="PF02622">
    <property type="entry name" value="DUF179"/>
    <property type="match status" value="1"/>
</dbReference>
<comment type="caution">
    <text evidence="3">The sequence shown here is derived from an EMBL/GenBank/DDBJ whole genome shotgun (WGS) entry which is preliminary data.</text>
</comment>
<dbReference type="PANTHER" id="PTHR30327:SF1">
    <property type="entry name" value="UPF0301 PROTEIN YQGE"/>
    <property type="match status" value="1"/>
</dbReference>
<dbReference type="EMBL" id="SMKI01000224">
    <property type="protein sequence ID" value="TDC72894.1"/>
    <property type="molecule type" value="Genomic_DNA"/>
</dbReference>
<keyword evidence="4" id="KW-1185">Reference proteome</keyword>
<organism evidence="3 4">
    <name type="scientific">Streptomyces hainanensis</name>
    <dbReference type="NCBI Taxonomy" id="402648"/>
    <lineage>
        <taxon>Bacteria</taxon>
        <taxon>Bacillati</taxon>
        <taxon>Actinomycetota</taxon>
        <taxon>Actinomycetes</taxon>
        <taxon>Kitasatosporales</taxon>
        <taxon>Streptomycetaceae</taxon>
        <taxon>Streptomyces</taxon>
    </lineage>
</organism>
<evidence type="ECO:0000256" key="1">
    <source>
        <dbReference type="ARBA" id="ARBA00009600"/>
    </source>
</evidence>
<dbReference type="GO" id="GO:0005829">
    <property type="term" value="C:cytosol"/>
    <property type="evidence" value="ECO:0007669"/>
    <property type="project" value="TreeGrafter"/>
</dbReference>
<evidence type="ECO:0000256" key="2">
    <source>
        <dbReference type="HAMAP-Rule" id="MF_00758"/>
    </source>
</evidence>
<dbReference type="HAMAP" id="MF_00758">
    <property type="entry name" value="UPF0301"/>
    <property type="match status" value="1"/>
</dbReference>
<name>A0A4R4TBJ8_9ACTN</name>
<reference evidence="3 4" key="1">
    <citation type="submission" date="2019-03" db="EMBL/GenBank/DDBJ databases">
        <title>Draft genome sequences of novel Actinobacteria.</title>
        <authorList>
            <person name="Sahin N."/>
            <person name="Ay H."/>
            <person name="Saygin H."/>
        </authorList>
    </citation>
    <scope>NUCLEOTIDE SEQUENCE [LARGE SCALE GENOMIC DNA]</scope>
    <source>
        <strain evidence="3 4">DSM 41900</strain>
    </source>
</reference>
<sequence>MGPMTEASSLTGRLLVATPALSDPNFDRSVVLLLDHDREGALGVVLNRPTPVGVSEVLEPWASLAGEPGVVFQGGPVALDAALALAVVPGAGPLGWRRVHGSIGLVDLEAPPEVLAAEVGSLRIFAGYAGWGPKQLEQELEEGAWYVVDSEPGDVSVPEPERLWRAVLRRQRGSLALLATYPDDPSLN</sequence>
<protein>
    <recommendedName>
        <fullName evidence="2">UPF0301 protein E1283_20580</fullName>
    </recommendedName>
</protein>